<evidence type="ECO:0000313" key="2">
    <source>
        <dbReference type="Proteomes" id="UP000027345"/>
    </source>
</evidence>
<comment type="caution">
    <text evidence="1">The sequence shown here is derived from an EMBL/GenBank/DDBJ whole genome shotgun (WGS) entry which is preliminary data.</text>
</comment>
<dbReference type="EMBL" id="JMQI01000035">
    <property type="protein sequence ID" value="KDN20904.1"/>
    <property type="molecule type" value="Genomic_DNA"/>
</dbReference>
<dbReference type="AlphaFoldDB" id="A0A066U9V5"/>
<protein>
    <recommendedName>
        <fullName evidence="3">DUF1795 domain-containing protein</fullName>
    </recommendedName>
</protein>
<sequence>MMTLPLDLVIPDGWTAVDPGDSGAVFVAVHPVPGEEFTPNITVSVQQRPDDATIDAIAAEAVERLSRTLAGLDVLSRRDVGDPAAPAVMQLLRLRTGEGTELIQTQVHLTVPGATPADRLVLELACTAAPATARRLSPGFQRFVAGVHVRQHEGKAQ</sequence>
<reference evidence="1 2" key="1">
    <citation type="submission" date="2014-05" db="EMBL/GenBank/DDBJ databases">
        <title>Draft genome sequence of Amycolatopsis rifamycinica DSM 46095.</title>
        <authorList>
            <person name="Lal R."/>
            <person name="Saxena A."/>
            <person name="Kumari R."/>
            <person name="Mukherjee U."/>
            <person name="Singh P."/>
            <person name="Sangwan N."/>
            <person name="Mahato N.K."/>
        </authorList>
    </citation>
    <scope>NUCLEOTIDE SEQUENCE [LARGE SCALE GENOMIC DNA]</scope>
    <source>
        <strain evidence="1 2">DSM 46095</strain>
    </source>
</reference>
<dbReference type="Gene3D" id="3.40.1000.10">
    <property type="entry name" value="Mog1/PsbP, alpha/beta/alpha sandwich"/>
    <property type="match status" value="1"/>
</dbReference>
<gene>
    <name evidence="1" type="ORF">DV20_18175</name>
</gene>
<proteinExistence type="predicted"/>
<dbReference type="Proteomes" id="UP000027345">
    <property type="component" value="Unassembled WGS sequence"/>
</dbReference>
<accession>A0A066U9V5</accession>
<keyword evidence="2" id="KW-1185">Reference proteome</keyword>
<dbReference type="eggNOG" id="COG5435">
    <property type="taxonomic scope" value="Bacteria"/>
</dbReference>
<evidence type="ECO:0000313" key="1">
    <source>
        <dbReference type="EMBL" id="KDN20904.1"/>
    </source>
</evidence>
<dbReference type="OrthoDB" id="3686643at2"/>
<dbReference type="STRING" id="287986.DV20_18175"/>
<evidence type="ECO:0008006" key="3">
    <source>
        <dbReference type="Google" id="ProtNLM"/>
    </source>
</evidence>
<name>A0A066U9V5_9PSEU</name>
<organism evidence="1 2">
    <name type="scientific">Amycolatopsis rifamycinica</name>
    <dbReference type="NCBI Taxonomy" id="287986"/>
    <lineage>
        <taxon>Bacteria</taxon>
        <taxon>Bacillati</taxon>
        <taxon>Actinomycetota</taxon>
        <taxon>Actinomycetes</taxon>
        <taxon>Pseudonocardiales</taxon>
        <taxon>Pseudonocardiaceae</taxon>
        <taxon>Amycolatopsis</taxon>
    </lineage>
</organism>